<gene>
    <name evidence="4" type="ORF">SAMN05877842_12017</name>
</gene>
<name>A0A285UUN7_9BACL</name>
<dbReference type="EMBL" id="OBQC01000020">
    <property type="protein sequence ID" value="SOC44426.1"/>
    <property type="molecule type" value="Genomic_DNA"/>
</dbReference>
<evidence type="ECO:0000256" key="1">
    <source>
        <dbReference type="ARBA" id="ARBA00022603"/>
    </source>
</evidence>
<dbReference type="PANTHER" id="PTHR43861">
    <property type="entry name" value="TRANS-ACONITATE 2-METHYLTRANSFERASE-RELATED"/>
    <property type="match status" value="1"/>
</dbReference>
<dbReference type="PANTHER" id="PTHR43861:SF1">
    <property type="entry name" value="TRANS-ACONITATE 2-METHYLTRANSFERASE"/>
    <property type="match status" value="1"/>
</dbReference>
<dbReference type="SUPFAM" id="SSF53335">
    <property type="entry name" value="S-adenosyl-L-methionine-dependent methyltransferases"/>
    <property type="match status" value="1"/>
</dbReference>
<dbReference type="CDD" id="cd02440">
    <property type="entry name" value="AdoMet_MTases"/>
    <property type="match status" value="1"/>
</dbReference>
<evidence type="ECO:0000313" key="5">
    <source>
        <dbReference type="Proteomes" id="UP000219252"/>
    </source>
</evidence>
<evidence type="ECO:0000313" key="4">
    <source>
        <dbReference type="EMBL" id="SOC44426.1"/>
    </source>
</evidence>
<dbReference type="GO" id="GO:0008168">
    <property type="term" value="F:methyltransferase activity"/>
    <property type="evidence" value="ECO:0007669"/>
    <property type="project" value="UniProtKB-KW"/>
</dbReference>
<dbReference type="AlphaFoldDB" id="A0A285UUN7"/>
<dbReference type="OrthoDB" id="9811589at2"/>
<dbReference type="RefSeq" id="WP_097151096.1">
    <property type="nucleotide sequence ID" value="NZ_OBQC01000020.1"/>
</dbReference>
<proteinExistence type="predicted"/>
<dbReference type="Pfam" id="PF13649">
    <property type="entry name" value="Methyltransf_25"/>
    <property type="match status" value="1"/>
</dbReference>
<keyword evidence="2 4" id="KW-0808">Transferase</keyword>
<keyword evidence="5" id="KW-1185">Reference proteome</keyword>
<feature type="domain" description="Methyltransferase" evidence="3">
    <location>
        <begin position="41"/>
        <end position="136"/>
    </location>
</feature>
<sequence length="260" mass="29928">MQKLDNFEEYNNPRLYDEENNAYTADIQYLLKLAPTIEGVIIDLACGTGRATIPLASNGHRVMGVDIHSGMLNEARKKASKLNLEVDWVEQDCTNLNLNVKSNFIYMVGNSFQHFLTNAEQDRVLTSVCNHLNDDGLFVFGTRFPSADELFDSNEEEYWRSYTDSETQNTVDMYMVSKYDALTQIQDNLTIRKFKNTEGEIIDAVHTTIRLRFVFPKEMERTLAANGFEIIHVYEDWDETLITSSASQMIYVCKKIKIIK</sequence>
<protein>
    <submittedName>
        <fullName evidence="4">Methyltransferase family protein</fullName>
    </submittedName>
</protein>
<dbReference type="Gene3D" id="3.40.50.150">
    <property type="entry name" value="Vaccinia Virus protein VP39"/>
    <property type="match status" value="1"/>
</dbReference>
<dbReference type="GO" id="GO:0032259">
    <property type="term" value="P:methylation"/>
    <property type="evidence" value="ECO:0007669"/>
    <property type="project" value="UniProtKB-KW"/>
</dbReference>
<accession>A0A285UUN7</accession>
<dbReference type="InterPro" id="IPR041698">
    <property type="entry name" value="Methyltransf_25"/>
</dbReference>
<organism evidence="4 5">
    <name type="scientific">Ureibacillus acetophenoni</name>
    <dbReference type="NCBI Taxonomy" id="614649"/>
    <lineage>
        <taxon>Bacteria</taxon>
        <taxon>Bacillati</taxon>
        <taxon>Bacillota</taxon>
        <taxon>Bacilli</taxon>
        <taxon>Bacillales</taxon>
        <taxon>Caryophanaceae</taxon>
        <taxon>Ureibacillus</taxon>
    </lineage>
</organism>
<dbReference type="Gene3D" id="2.20.25.110">
    <property type="entry name" value="S-adenosyl-L-methionine-dependent methyltransferases"/>
    <property type="match status" value="1"/>
</dbReference>
<dbReference type="Proteomes" id="UP000219252">
    <property type="component" value="Unassembled WGS sequence"/>
</dbReference>
<evidence type="ECO:0000259" key="3">
    <source>
        <dbReference type="Pfam" id="PF13649"/>
    </source>
</evidence>
<keyword evidence="1 4" id="KW-0489">Methyltransferase</keyword>
<dbReference type="InterPro" id="IPR029063">
    <property type="entry name" value="SAM-dependent_MTases_sf"/>
</dbReference>
<reference evidence="5" key="1">
    <citation type="submission" date="2017-08" db="EMBL/GenBank/DDBJ databases">
        <authorList>
            <person name="Varghese N."/>
            <person name="Submissions S."/>
        </authorList>
    </citation>
    <scope>NUCLEOTIDE SEQUENCE [LARGE SCALE GENOMIC DNA]</scope>
    <source>
        <strain evidence="5">JC23</strain>
    </source>
</reference>
<evidence type="ECO:0000256" key="2">
    <source>
        <dbReference type="ARBA" id="ARBA00022679"/>
    </source>
</evidence>